<keyword evidence="3" id="KW-0732">Signal</keyword>
<keyword evidence="6" id="KW-1185">Reference proteome</keyword>
<organism evidence="5 6">
    <name type="scientific">Deinococcus radiophilus</name>
    <dbReference type="NCBI Taxonomy" id="32062"/>
    <lineage>
        <taxon>Bacteria</taxon>
        <taxon>Thermotogati</taxon>
        <taxon>Deinococcota</taxon>
        <taxon>Deinococci</taxon>
        <taxon>Deinococcales</taxon>
        <taxon>Deinococcaceae</taxon>
        <taxon>Deinococcus</taxon>
    </lineage>
</organism>
<dbReference type="GO" id="GO:0009253">
    <property type="term" value="P:peptidoglycan catabolic process"/>
    <property type="evidence" value="ECO:0007669"/>
    <property type="project" value="InterPro"/>
</dbReference>
<dbReference type="InterPro" id="IPR050695">
    <property type="entry name" value="N-acetylmuramoyl_amidase_3"/>
</dbReference>
<dbReference type="OrthoDB" id="9772024at2"/>
<dbReference type="AlphaFoldDB" id="A0A3S0KAC3"/>
<dbReference type="Proteomes" id="UP000277766">
    <property type="component" value="Unassembled WGS sequence"/>
</dbReference>
<dbReference type="InterPro" id="IPR002508">
    <property type="entry name" value="MurNAc-LAA_cat"/>
</dbReference>
<evidence type="ECO:0000256" key="2">
    <source>
        <dbReference type="SAM" id="MobiDB-lite"/>
    </source>
</evidence>
<evidence type="ECO:0000313" key="5">
    <source>
        <dbReference type="EMBL" id="RTR26242.1"/>
    </source>
</evidence>
<dbReference type="RefSeq" id="WP_126352340.1">
    <property type="nucleotide sequence ID" value="NZ_CP086380.1"/>
</dbReference>
<dbReference type="GO" id="GO:0008745">
    <property type="term" value="F:N-acetylmuramoyl-L-alanine amidase activity"/>
    <property type="evidence" value="ECO:0007669"/>
    <property type="project" value="InterPro"/>
</dbReference>
<feature type="region of interest" description="Disordered" evidence="2">
    <location>
        <begin position="55"/>
        <end position="79"/>
    </location>
</feature>
<accession>A0A3S0KAC3</accession>
<dbReference type="SMART" id="SM00646">
    <property type="entry name" value="Ami_3"/>
    <property type="match status" value="1"/>
</dbReference>
<dbReference type="CDD" id="cd02696">
    <property type="entry name" value="MurNAc-LAA"/>
    <property type="match status" value="1"/>
</dbReference>
<dbReference type="PANTHER" id="PTHR30404:SF0">
    <property type="entry name" value="N-ACETYLMURAMOYL-L-ALANINE AMIDASE AMIC"/>
    <property type="match status" value="1"/>
</dbReference>
<dbReference type="PANTHER" id="PTHR30404">
    <property type="entry name" value="N-ACETYLMURAMOYL-L-ALANINE AMIDASE"/>
    <property type="match status" value="1"/>
</dbReference>
<keyword evidence="1" id="KW-0378">Hydrolase</keyword>
<evidence type="ECO:0000256" key="3">
    <source>
        <dbReference type="SAM" id="SignalP"/>
    </source>
</evidence>
<evidence type="ECO:0000256" key="1">
    <source>
        <dbReference type="ARBA" id="ARBA00022801"/>
    </source>
</evidence>
<dbReference type="EMBL" id="RXPE01000017">
    <property type="protein sequence ID" value="RTR26242.1"/>
    <property type="molecule type" value="Genomic_DNA"/>
</dbReference>
<evidence type="ECO:0000259" key="4">
    <source>
        <dbReference type="SMART" id="SM00646"/>
    </source>
</evidence>
<name>A0A3S0KAC3_9DEIO</name>
<comment type="caution">
    <text evidence="5">The sequence shown here is derived from an EMBL/GenBank/DDBJ whole genome shotgun (WGS) entry which is preliminary data.</text>
</comment>
<feature type="region of interest" description="Disordered" evidence="2">
    <location>
        <begin position="293"/>
        <end position="324"/>
    </location>
</feature>
<dbReference type="Gene3D" id="3.40.630.40">
    <property type="entry name" value="Zn-dependent exopeptidases"/>
    <property type="match status" value="1"/>
</dbReference>
<feature type="chain" id="PRO_5018600026" evidence="3">
    <location>
        <begin position="21"/>
        <end position="654"/>
    </location>
</feature>
<dbReference type="SUPFAM" id="SSF53187">
    <property type="entry name" value="Zn-dependent exopeptidases"/>
    <property type="match status" value="1"/>
</dbReference>
<dbReference type="Pfam" id="PF01520">
    <property type="entry name" value="Amidase_3"/>
    <property type="match status" value="1"/>
</dbReference>
<reference evidence="5 6" key="1">
    <citation type="submission" date="2018-12" db="EMBL/GenBank/DDBJ databases">
        <title>Deinococcus radiophilus ATCC 27603 genome sequencing and assembly.</title>
        <authorList>
            <person name="Maclea K.S."/>
            <person name="Maynard C.R."/>
        </authorList>
    </citation>
    <scope>NUCLEOTIDE SEQUENCE [LARGE SCALE GENOMIC DNA]</scope>
    <source>
        <strain evidence="5 6">ATCC 27603</strain>
    </source>
</reference>
<proteinExistence type="predicted"/>
<feature type="domain" description="MurNAc-LAA" evidence="4">
    <location>
        <begin position="518"/>
        <end position="630"/>
    </location>
</feature>
<gene>
    <name evidence="5" type="ORF">EJ104_08705</name>
</gene>
<feature type="signal peptide" evidence="3">
    <location>
        <begin position="1"/>
        <end position="20"/>
    </location>
</feature>
<protein>
    <submittedName>
        <fullName evidence="5">N-acetylmuramoyl-L-alanine amidase</fullName>
    </submittedName>
</protein>
<dbReference type="GO" id="GO:0030288">
    <property type="term" value="C:outer membrane-bounded periplasmic space"/>
    <property type="evidence" value="ECO:0007669"/>
    <property type="project" value="TreeGrafter"/>
</dbReference>
<evidence type="ECO:0000313" key="6">
    <source>
        <dbReference type="Proteomes" id="UP000277766"/>
    </source>
</evidence>
<feature type="compositionally biased region" description="Low complexity" evidence="2">
    <location>
        <begin position="58"/>
        <end position="68"/>
    </location>
</feature>
<sequence length="654" mass="66519">MKSRALFLSTLLGGVGWASAQTDPFQRTAPVSVLPVLSGSESAGVAPAAELTLAQGQTSSTPATPATTFGAPRSSGQPGGTRVVFDLPQGARYALVPSYTGLTVRVEGATVQPGSQGALGEAVTSYRAGGSQVTLTTPYPLNAVSGWKASEATIASGTRVLILDFGPALQGGAAGSGLQAMLPGSAPASSSMAAAQTAPLALAAAPMARAGGTQALGRSNSPYQLPATPVRQTEAPLVVTPRYTTPAAAPTPAPAPAAVARAAIPATPAEAPGDSVVHAVPEALPPELANASGYTDASDLSGRVPGQTGNNTLTQPRVGKSPGMTRVVVDLPPGASYQIMPQGSGLNVQISGVRAQAGGESSVSPELKSWAYRASGGGISLSLSTGSAATAARGWRAFFLPPSDGSTDRYRLAIDVAPALANLRPITNPERNLSRLASLPSGGGLAYASAVKPRVVLDPGHGGSDPGAVGQIQEKKLVLDVALRTRQFLNAAGIDVVMTRDRDVALNANKATDLRMRANMGSAGQAFVSIHANAMPASTALRGFGIETWYNANHRLSPAFATIMQKNMVDASGAFSRGIKNQQSLGVLRTNRVPAALVEVGFLSHPVDSINLMNQNYVDRVALGIAKGVHESLRTGVHAAPSEVVGLMPTAVTD</sequence>